<feature type="domain" description="PhoU" evidence="9">
    <location>
        <begin position="125"/>
        <end position="209"/>
    </location>
</feature>
<keyword evidence="4 8" id="KW-0813">Transport</keyword>
<comment type="similarity">
    <text evidence="2 8">Belongs to the PhoU family.</text>
</comment>
<dbReference type="OrthoDB" id="9814256at2"/>
<evidence type="ECO:0000313" key="11">
    <source>
        <dbReference type="Proteomes" id="UP000057609"/>
    </source>
</evidence>
<dbReference type="InterPro" id="IPR038078">
    <property type="entry name" value="PhoU-like_sf"/>
</dbReference>
<evidence type="ECO:0000256" key="8">
    <source>
        <dbReference type="PIRNR" id="PIRNR003107"/>
    </source>
</evidence>
<reference evidence="10 11" key="1">
    <citation type="journal article" date="2015" name="Genome Announc.">
        <title>Complete Genome of Geobacter pickeringii G13T, a Metal-Reducing Isolate from Sedimentary Kaolin Deposits.</title>
        <authorList>
            <person name="Badalamenti J.P."/>
            <person name="Bond D.R."/>
        </authorList>
    </citation>
    <scope>NUCLEOTIDE SEQUENCE [LARGE SCALE GENOMIC DNA]</scope>
    <source>
        <strain evidence="10 11">G13</strain>
    </source>
</reference>
<comment type="function">
    <text evidence="7 8">Plays a role in the regulation of phosphate uptake.</text>
</comment>
<dbReference type="GO" id="GO:0030643">
    <property type="term" value="P:intracellular phosphate ion homeostasis"/>
    <property type="evidence" value="ECO:0007669"/>
    <property type="project" value="InterPro"/>
</dbReference>
<dbReference type="KEGG" id="gpi:GPICK_11195"/>
<evidence type="ECO:0000256" key="5">
    <source>
        <dbReference type="ARBA" id="ARBA00022490"/>
    </source>
</evidence>
<accession>A0A0B5BBD8</accession>
<dbReference type="PANTHER" id="PTHR42930">
    <property type="entry name" value="PHOSPHATE-SPECIFIC TRANSPORT SYSTEM ACCESSORY PROTEIN PHOU"/>
    <property type="match status" value="1"/>
</dbReference>
<dbReference type="HOGENOM" id="CLU_078518_2_1_7"/>
<evidence type="ECO:0000256" key="6">
    <source>
        <dbReference type="ARBA" id="ARBA00022592"/>
    </source>
</evidence>
<keyword evidence="6 8" id="KW-0592">Phosphate transport</keyword>
<evidence type="ECO:0000256" key="7">
    <source>
        <dbReference type="ARBA" id="ARBA00056181"/>
    </source>
</evidence>
<dbReference type="GO" id="GO:0005737">
    <property type="term" value="C:cytoplasm"/>
    <property type="evidence" value="ECO:0007669"/>
    <property type="project" value="UniProtKB-SubCell"/>
</dbReference>
<dbReference type="STRING" id="345632.GPICK_11195"/>
<comment type="subunit">
    <text evidence="3 8">Homodimer.</text>
</comment>
<dbReference type="InterPro" id="IPR028366">
    <property type="entry name" value="PhoU"/>
</dbReference>
<evidence type="ECO:0000259" key="9">
    <source>
        <dbReference type="Pfam" id="PF01895"/>
    </source>
</evidence>
<evidence type="ECO:0000256" key="4">
    <source>
        <dbReference type="ARBA" id="ARBA00022448"/>
    </source>
</evidence>
<dbReference type="Proteomes" id="UP000057609">
    <property type="component" value="Chromosome"/>
</dbReference>
<proteinExistence type="inferred from homology"/>
<protein>
    <recommendedName>
        <fullName evidence="8">Phosphate-specific transport system accessory protein PhoU</fullName>
    </recommendedName>
</protein>
<feature type="domain" description="PhoU" evidence="9">
    <location>
        <begin position="21"/>
        <end position="108"/>
    </location>
</feature>
<evidence type="ECO:0000313" key="10">
    <source>
        <dbReference type="EMBL" id="AJE03842.1"/>
    </source>
</evidence>
<gene>
    <name evidence="10" type="ORF">GPICK_11195</name>
</gene>
<keyword evidence="11" id="KW-1185">Reference proteome</keyword>
<dbReference type="Gene3D" id="1.20.58.220">
    <property type="entry name" value="Phosphate transport system protein phou homolog 2, domain 2"/>
    <property type="match status" value="2"/>
</dbReference>
<evidence type="ECO:0000256" key="2">
    <source>
        <dbReference type="ARBA" id="ARBA00008107"/>
    </source>
</evidence>
<name>A0A0B5BBD8_9BACT</name>
<dbReference type="Pfam" id="PF01895">
    <property type="entry name" value="PhoU"/>
    <property type="match status" value="2"/>
</dbReference>
<dbReference type="SUPFAM" id="SSF109755">
    <property type="entry name" value="PhoU-like"/>
    <property type="match status" value="1"/>
</dbReference>
<dbReference type="InterPro" id="IPR026022">
    <property type="entry name" value="PhoU_dom"/>
</dbReference>
<dbReference type="GO" id="GO:0045936">
    <property type="term" value="P:negative regulation of phosphate metabolic process"/>
    <property type="evidence" value="ECO:0007669"/>
    <property type="project" value="InterPro"/>
</dbReference>
<dbReference type="FunFam" id="1.20.58.220:FF:000004">
    <property type="entry name" value="Phosphate-specific transport system accessory protein PhoU"/>
    <property type="match status" value="1"/>
</dbReference>
<sequence>MEKEHIFKQYDAELNDIRSKLLEMGGRVEKMIADAMKALVERDSDLARRTIAIDHEINHLEMEIDEKCLQVLALRQPAARDLRFITLALKIVTDLERIGDQCTSVAKRAIELNDEPPLKPYIDLPRMATCASVMVKESLDAFVRGDADLAIKVCRDDQFVDDLNEQIQRELLTFMIEDPSSISRAIKLNYISKCLERIADHATNVAEMVIFMLKGKDIRHTAPPTPLS</sequence>
<comment type="subcellular location">
    <subcellularLocation>
        <location evidence="1 8">Cytoplasm</location>
    </subcellularLocation>
</comment>
<dbReference type="RefSeq" id="WP_039743241.1">
    <property type="nucleotide sequence ID" value="NZ_CP009788.1"/>
</dbReference>
<organism evidence="10 11">
    <name type="scientific">Geobacter pickeringii</name>
    <dbReference type="NCBI Taxonomy" id="345632"/>
    <lineage>
        <taxon>Bacteria</taxon>
        <taxon>Pseudomonadati</taxon>
        <taxon>Thermodesulfobacteriota</taxon>
        <taxon>Desulfuromonadia</taxon>
        <taxon>Geobacterales</taxon>
        <taxon>Geobacteraceae</taxon>
        <taxon>Geobacter</taxon>
    </lineage>
</organism>
<evidence type="ECO:0000256" key="3">
    <source>
        <dbReference type="ARBA" id="ARBA00011738"/>
    </source>
</evidence>
<dbReference type="PIRSF" id="PIRSF003107">
    <property type="entry name" value="PhoU"/>
    <property type="match status" value="1"/>
</dbReference>
<dbReference type="AlphaFoldDB" id="A0A0B5BBD8"/>
<dbReference type="EMBL" id="CP009788">
    <property type="protein sequence ID" value="AJE03842.1"/>
    <property type="molecule type" value="Genomic_DNA"/>
</dbReference>
<dbReference type="NCBIfam" id="TIGR02135">
    <property type="entry name" value="phoU_full"/>
    <property type="match status" value="1"/>
</dbReference>
<evidence type="ECO:0000256" key="1">
    <source>
        <dbReference type="ARBA" id="ARBA00004496"/>
    </source>
</evidence>
<keyword evidence="5 8" id="KW-0963">Cytoplasm</keyword>
<dbReference type="PANTHER" id="PTHR42930:SF3">
    <property type="entry name" value="PHOSPHATE-SPECIFIC TRANSPORT SYSTEM ACCESSORY PROTEIN PHOU"/>
    <property type="match status" value="1"/>
</dbReference>
<dbReference type="GO" id="GO:0006817">
    <property type="term" value="P:phosphate ion transport"/>
    <property type="evidence" value="ECO:0007669"/>
    <property type="project" value="UniProtKB-KW"/>
</dbReference>